<organism evidence="2 3">
    <name type="scientific">Thalassomonas viridans</name>
    <dbReference type="NCBI Taxonomy" id="137584"/>
    <lineage>
        <taxon>Bacteria</taxon>
        <taxon>Pseudomonadati</taxon>
        <taxon>Pseudomonadota</taxon>
        <taxon>Gammaproteobacteria</taxon>
        <taxon>Alteromonadales</taxon>
        <taxon>Colwelliaceae</taxon>
        <taxon>Thalassomonas</taxon>
    </lineage>
</organism>
<dbReference type="EMBL" id="CP059733">
    <property type="protein sequence ID" value="WDE04548.1"/>
    <property type="molecule type" value="Genomic_DNA"/>
</dbReference>
<keyword evidence="3" id="KW-1185">Reference proteome</keyword>
<keyword evidence="1" id="KW-0732">Signal</keyword>
<reference evidence="2 3" key="2">
    <citation type="journal article" date="2022" name="Mar. Drugs">
        <title>Bioassay-Guided Fractionation Leads to the Detection of Cholic Acid Generated by the Rare Thalassomonas sp.</title>
        <authorList>
            <person name="Pheiffer F."/>
            <person name="Schneider Y.K."/>
            <person name="Hansen E.H."/>
            <person name="Andersen J.H."/>
            <person name="Isaksson J."/>
            <person name="Busche T."/>
            <person name="R C."/>
            <person name="Kalinowski J."/>
            <person name="Zyl L.V."/>
            <person name="Trindade M."/>
        </authorList>
    </citation>
    <scope>NUCLEOTIDE SEQUENCE [LARGE SCALE GENOMIC DNA]</scope>
    <source>
        <strain evidence="2 3">XOM25</strain>
    </source>
</reference>
<feature type="chain" id="PRO_5042284449" evidence="1">
    <location>
        <begin position="28"/>
        <end position="175"/>
    </location>
</feature>
<proteinExistence type="predicted"/>
<dbReference type="InterPro" id="IPR021557">
    <property type="entry name" value="DUF3016"/>
</dbReference>
<name>A0AAE9Z0Y1_9GAMM</name>
<gene>
    <name evidence="2" type="ORF">SG34_024970</name>
</gene>
<evidence type="ECO:0000256" key="1">
    <source>
        <dbReference type="SAM" id="SignalP"/>
    </source>
</evidence>
<feature type="signal peptide" evidence="1">
    <location>
        <begin position="1"/>
        <end position="27"/>
    </location>
</feature>
<accession>A0AAE9Z0Y1</accession>
<dbReference type="RefSeq" id="WP_053046558.1">
    <property type="nucleotide sequence ID" value="NZ_CP059733.1"/>
</dbReference>
<dbReference type="AlphaFoldDB" id="A0AAE9Z0Y1"/>
<sequence length="175" mass="19975">MKKHIGLIITTGALLLMTSTALSTAFAASSEVKWTEPDKYRDIRPGEGNRKHFREQTFKEFERYFAKLAAKLPENQQLKIEVTDVDLAGDVRFGSHRQIRVIKDIYVPRMNFSYQLLAADETVISSGKAKLKDLNFMHGSRFKHSNESFNYEKSMLDDWFEDTFAASLTAAVQGD</sequence>
<dbReference type="KEGG" id="tvd:SG34_024970"/>
<dbReference type="Proteomes" id="UP000032352">
    <property type="component" value="Chromosome"/>
</dbReference>
<reference evidence="2 3" key="1">
    <citation type="journal article" date="2015" name="Genome Announc.">
        <title>Draft Genome Sequences of Marine Isolates of Thalassomonas viridans and Thalassomonas actiniarum.</title>
        <authorList>
            <person name="Olonade I."/>
            <person name="van Zyl L.J."/>
            <person name="Trindade M."/>
        </authorList>
    </citation>
    <scope>NUCLEOTIDE SEQUENCE [LARGE SCALE GENOMIC DNA]</scope>
    <source>
        <strain evidence="2 3">XOM25</strain>
    </source>
</reference>
<dbReference type="Pfam" id="PF11454">
    <property type="entry name" value="DUF3016"/>
    <property type="match status" value="1"/>
</dbReference>
<evidence type="ECO:0000313" key="2">
    <source>
        <dbReference type="EMBL" id="WDE04548.1"/>
    </source>
</evidence>
<evidence type="ECO:0000313" key="3">
    <source>
        <dbReference type="Proteomes" id="UP000032352"/>
    </source>
</evidence>
<protein>
    <submittedName>
        <fullName evidence="2">DUF3016 domain-containing protein</fullName>
    </submittedName>
</protein>